<dbReference type="OrthoDB" id="10257275at2759"/>
<dbReference type="SUPFAM" id="SSF144091">
    <property type="entry name" value="Rhomboid-like"/>
    <property type="match status" value="1"/>
</dbReference>
<feature type="transmembrane region" description="Helical" evidence="9">
    <location>
        <begin position="180"/>
        <end position="199"/>
    </location>
</feature>
<evidence type="ECO:0000256" key="8">
    <source>
        <dbReference type="SAM" id="MobiDB-lite"/>
    </source>
</evidence>
<dbReference type="PANTHER" id="PTHR43066:SF1">
    <property type="entry name" value="RHOMBOID PROTEIN 2"/>
    <property type="match status" value="1"/>
</dbReference>
<dbReference type="GO" id="GO:0006508">
    <property type="term" value="P:proteolysis"/>
    <property type="evidence" value="ECO:0007669"/>
    <property type="project" value="UniProtKB-KW"/>
</dbReference>
<dbReference type="EMBL" id="BEGY01000106">
    <property type="protein sequence ID" value="GAX83757.1"/>
    <property type="molecule type" value="Genomic_DNA"/>
</dbReference>
<feature type="compositionally biased region" description="Basic and acidic residues" evidence="8">
    <location>
        <begin position="397"/>
        <end position="409"/>
    </location>
</feature>
<feature type="transmembrane region" description="Helical" evidence="9">
    <location>
        <begin position="76"/>
        <end position="96"/>
    </location>
</feature>
<feature type="compositionally biased region" description="Basic and acidic residues" evidence="8">
    <location>
        <begin position="441"/>
        <end position="450"/>
    </location>
</feature>
<comment type="caution">
    <text evidence="11">The sequence shown here is derived from an EMBL/GenBank/DDBJ whole genome shotgun (WGS) entry which is preliminary data.</text>
</comment>
<evidence type="ECO:0000256" key="3">
    <source>
        <dbReference type="ARBA" id="ARBA00022670"/>
    </source>
</evidence>
<dbReference type="Proteomes" id="UP000232323">
    <property type="component" value="Unassembled WGS sequence"/>
</dbReference>
<evidence type="ECO:0000313" key="12">
    <source>
        <dbReference type="Proteomes" id="UP000232323"/>
    </source>
</evidence>
<dbReference type="GO" id="GO:0004252">
    <property type="term" value="F:serine-type endopeptidase activity"/>
    <property type="evidence" value="ECO:0007669"/>
    <property type="project" value="InterPro"/>
</dbReference>
<evidence type="ECO:0000313" key="11">
    <source>
        <dbReference type="EMBL" id="GAX83757.1"/>
    </source>
</evidence>
<protein>
    <recommendedName>
        <fullName evidence="10">Peptidase S54 rhomboid domain-containing protein</fullName>
    </recommendedName>
</protein>
<feature type="transmembrane region" description="Helical" evidence="9">
    <location>
        <begin position="137"/>
        <end position="159"/>
    </location>
</feature>
<dbReference type="GO" id="GO:0016020">
    <property type="term" value="C:membrane"/>
    <property type="evidence" value="ECO:0007669"/>
    <property type="project" value="UniProtKB-SubCell"/>
</dbReference>
<organism evidence="11 12">
    <name type="scientific">Chlamydomonas eustigma</name>
    <dbReference type="NCBI Taxonomy" id="1157962"/>
    <lineage>
        <taxon>Eukaryota</taxon>
        <taxon>Viridiplantae</taxon>
        <taxon>Chlorophyta</taxon>
        <taxon>core chlorophytes</taxon>
        <taxon>Chlorophyceae</taxon>
        <taxon>CS clade</taxon>
        <taxon>Chlamydomonadales</taxon>
        <taxon>Chlamydomonadaceae</taxon>
        <taxon>Chlamydomonas</taxon>
    </lineage>
</organism>
<feature type="compositionally biased region" description="Low complexity" evidence="8">
    <location>
        <begin position="376"/>
        <end position="394"/>
    </location>
</feature>
<gene>
    <name evidence="11" type="ORF">CEUSTIGMA_g11182.t1</name>
</gene>
<dbReference type="Gene3D" id="1.20.1540.10">
    <property type="entry name" value="Rhomboid-like"/>
    <property type="match status" value="1"/>
</dbReference>
<sequence>MSQARVSRREDCVSSIFSTLHNWYLDLPLCTKIVFSLISAVFLLQVILGNGAIPALCLGADSILRFFQVWRLISSVALHVGPLHILFNMLAFIPLSKSLEIGMGTLQLGNLIAALTLGTSLVYIILAYALAISPLPLVPGVLHQCVVGFSGVIFGLIAVENHQVVVAAASGGSSPPQRSLFGLVTVPAAAYPLLLLLLWQLMVPGASFLCHLSGLLAGYMWAHRHLMPLQLSPSTLTRIETERHHPRGIVSVCLRHPSFIPLPQVGLPVTNAVARPVDATLPNFSGVVSGSGQRLGSVAVPSTLETVNVARSTAHSSWWPHSSSSNRVGGFMISDVVMMGASLTGGSASTAGHASPLAPNYPLISDGRRSVMATQSGMTAPSTSSASTGGRSLSQESGRENRSISEDPVHASLASHETTSARAAAAAAAERRAKNAAAASEVDKRTSVDS</sequence>
<dbReference type="InterPro" id="IPR035952">
    <property type="entry name" value="Rhomboid-like_sf"/>
</dbReference>
<keyword evidence="3" id="KW-0645">Protease</keyword>
<keyword evidence="5" id="KW-0378">Hydrolase</keyword>
<feature type="transmembrane region" description="Helical" evidence="9">
    <location>
        <begin position="108"/>
        <end position="131"/>
    </location>
</feature>
<reference evidence="11 12" key="1">
    <citation type="submission" date="2017-08" db="EMBL/GenBank/DDBJ databases">
        <title>Acidophilic green algal genome provides insights into adaptation to an acidic environment.</title>
        <authorList>
            <person name="Hirooka S."/>
            <person name="Hirose Y."/>
            <person name="Kanesaki Y."/>
            <person name="Higuchi S."/>
            <person name="Fujiwara T."/>
            <person name="Onuma R."/>
            <person name="Era A."/>
            <person name="Ohbayashi R."/>
            <person name="Uzuka A."/>
            <person name="Nozaki H."/>
            <person name="Yoshikawa H."/>
            <person name="Miyagishima S.Y."/>
        </authorList>
    </citation>
    <scope>NUCLEOTIDE SEQUENCE [LARGE SCALE GENOMIC DNA]</scope>
    <source>
        <strain evidence="11 12">NIES-2499</strain>
    </source>
</reference>
<evidence type="ECO:0000256" key="1">
    <source>
        <dbReference type="ARBA" id="ARBA00004141"/>
    </source>
</evidence>
<evidence type="ECO:0000259" key="10">
    <source>
        <dbReference type="Pfam" id="PF01694"/>
    </source>
</evidence>
<evidence type="ECO:0000256" key="6">
    <source>
        <dbReference type="ARBA" id="ARBA00022989"/>
    </source>
</evidence>
<feature type="domain" description="Peptidase S54 rhomboid" evidence="10">
    <location>
        <begin position="68"/>
        <end position="222"/>
    </location>
</feature>
<keyword evidence="6 9" id="KW-1133">Transmembrane helix</keyword>
<keyword evidence="4 9" id="KW-0812">Transmembrane</keyword>
<accession>A0A250XL08</accession>
<keyword evidence="7 9" id="KW-0472">Membrane</keyword>
<name>A0A250XL08_9CHLO</name>
<evidence type="ECO:0000256" key="9">
    <source>
        <dbReference type="SAM" id="Phobius"/>
    </source>
</evidence>
<comment type="similarity">
    <text evidence="2">Belongs to the peptidase S54 family.</text>
</comment>
<dbReference type="InterPro" id="IPR022764">
    <property type="entry name" value="Peptidase_S54_rhomboid_dom"/>
</dbReference>
<evidence type="ECO:0000256" key="5">
    <source>
        <dbReference type="ARBA" id="ARBA00022801"/>
    </source>
</evidence>
<evidence type="ECO:0000256" key="4">
    <source>
        <dbReference type="ARBA" id="ARBA00022692"/>
    </source>
</evidence>
<proteinExistence type="inferred from homology"/>
<dbReference type="Pfam" id="PF01694">
    <property type="entry name" value="Rhomboid"/>
    <property type="match status" value="1"/>
</dbReference>
<evidence type="ECO:0000256" key="7">
    <source>
        <dbReference type="ARBA" id="ARBA00023136"/>
    </source>
</evidence>
<keyword evidence="12" id="KW-1185">Reference proteome</keyword>
<dbReference type="AlphaFoldDB" id="A0A250XL08"/>
<comment type="subcellular location">
    <subcellularLocation>
        <location evidence="1">Membrane</location>
        <topology evidence="1">Multi-pass membrane protein</topology>
    </subcellularLocation>
</comment>
<dbReference type="PANTHER" id="PTHR43066">
    <property type="entry name" value="RHOMBOID-RELATED PROTEIN"/>
    <property type="match status" value="1"/>
</dbReference>
<feature type="region of interest" description="Disordered" evidence="8">
    <location>
        <begin position="374"/>
        <end position="450"/>
    </location>
</feature>
<evidence type="ECO:0000256" key="2">
    <source>
        <dbReference type="ARBA" id="ARBA00009045"/>
    </source>
</evidence>
<feature type="transmembrane region" description="Helical" evidence="9">
    <location>
        <begin position="33"/>
        <end position="56"/>
    </location>
</feature>